<accession>A0A8K0NZJ3</accession>
<protein>
    <submittedName>
        <fullName evidence="11">Uncharacterized protein</fullName>
    </submittedName>
</protein>
<comment type="pathway">
    <text evidence="1">Protein modification; protein sumoylation.</text>
</comment>
<name>A0A8K0NZJ3_LADFU</name>
<reference evidence="11" key="2">
    <citation type="submission" date="2017-10" db="EMBL/GenBank/DDBJ databases">
        <title>Ladona fulva Genome sequencing and assembly.</title>
        <authorList>
            <person name="Murali S."/>
            <person name="Richards S."/>
            <person name="Bandaranaike D."/>
            <person name="Bellair M."/>
            <person name="Blankenburg K."/>
            <person name="Chao H."/>
            <person name="Dinh H."/>
            <person name="Doddapaneni H."/>
            <person name="Dugan-Rocha S."/>
            <person name="Elkadiri S."/>
            <person name="Gnanaolivu R."/>
            <person name="Hernandez B."/>
            <person name="Skinner E."/>
            <person name="Javaid M."/>
            <person name="Lee S."/>
            <person name="Li M."/>
            <person name="Ming W."/>
            <person name="Munidasa M."/>
            <person name="Muniz J."/>
            <person name="Nguyen L."/>
            <person name="Hughes D."/>
            <person name="Osuji N."/>
            <person name="Pu L.-L."/>
            <person name="Puazo M."/>
            <person name="Qu C."/>
            <person name="Quiroz J."/>
            <person name="Raj R."/>
            <person name="Weissenberger G."/>
            <person name="Xin Y."/>
            <person name="Zou X."/>
            <person name="Han Y."/>
            <person name="Worley K."/>
            <person name="Muzny D."/>
            <person name="Gibbs R."/>
        </authorList>
    </citation>
    <scope>NUCLEOTIDE SEQUENCE</scope>
    <source>
        <strain evidence="11">Sampled in the wild</strain>
    </source>
</reference>
<dbReference type="GO" id="GO:0016925">
    <property type="term" value="P:protein sumoylation"/>
    <property type="evidence" value="ECO:0007669"/>
    <property type="project" value="UniProtKB-UniPathway"/>
</dbReference>
<keyword evidence="4" id="KW-0479">Metal-binding</keyword>
<dbReference type="Pfam" id="PF14324">
    <property type="entry name" value="PINIT"/>
    <property type="match status" value="1"/>
</dbReference>
<dbReference type="EMBL" id="KZ308325">
    <property type="protein sequence ID" value="KAG8227512.1"/>
    <property type="molecule type" value="Genomic_DNA"/>
</dbReference>
<keyword evidence="6" id="KW-0833">Ubl conjugation pathway</keyword>
<evidence type="ECO:0000256" key="4">
    <source>
        <dbReference type="ARBA" id="ARBA00022723"/>
    </source>
</evidence>
<dbReference type="InterPro" id="IPR004181">
    <property type="entry name" value="Znf_MIZ"/>
</dbReference>
<gene>
    <name evidence="11" type="ORF">J437_LFUL002401</name>
</gene>
<dbReference type="Pfam" id="PF02891">
    <property type="entry name" value="zf-MIZ"/>
    <property type="match status" value="1"/>
</dbReference>
<dbReference type="PANTHER" id="PTHR10782">
    <property type="entry name" value="ZINC FINGER MIZ DOMAIN-CONTAINING PROTEIN"/>
    <property type="match status" value="1"/>
</dbReference>
<dbReference type="Proteomes" id="UP000792457">
    <property type="component" value="Unassembled WGS sequence"/>
</dbReference>
<dbReference type="PANTHER" id="PTHR10782:SF94">
    <property type="entry name" value="SUPPRESSOR OF VARIEGATION 2-10, ISOFORM I"/>
    <property type="match status" value="1"/>
</dbReference>
<dbReference type="InterPro" id="IPR023321">
    <property type="entry name" value="PINIT"/>
</dbReference>
<dbReference type="GO" id="GO:0006357">
    <property type="term" value="P:regulation of transcription by RNA polymerase II"/>
    <property type="evidence" value="ECO:0007669"/>
    <property type="project" value="TreeGrafter"/>
</dbReference>
<keyword evidence="12" id="KW-1185">Reference proteome</keyword>
<feature type="domain" description="SP-RING-type" evidence="9">
    <location>
        <begin position="175"/>
        <end position="256"/>
    </location>
</feature>
<dbReference type="FunFam" id="2.60.120.780:FF:000001">
    <property type="entry name" value="E3 SUMO-protein ligase PIAS2 isoform X1"/>
    <property type="match status" value="1"/>
</dbReference>
<dbReference type="GO" id="GO:0000785">
    <property type="term" value="C:chromatin"/>
    <property type="evidence" value="ECO:0007669"/>
    <property type="project" value="TreeGrafter"/>
</dbReference>
<keyword evidence="7" id="KW-0862">Zinc</keyword>
<evidence type="ECO:0000256" key="5">
    <source>
        <dbReference type="ARBA" id="ARBA00022771"/>
    </source>
</evidence>
<organism evidence="11 12">
    <name type="scientific">Ladona fulva</name>
    <name type="common">Scarce chaser dragonfly</name>
    <name type="synonym">Libellula fulva</name>
    <dbReference type="NCBI Taxonomy" id="123851"/>
    <lineage>
        <taxon>Eukaryota</taxon>
        <taxon>Metazoa</taxon>
        <taxon>Ecdysozoa</taxon>
        <taxon>Arthropoda</taxon>
        <taxon>Hexapoda</taxon>
        <taxon>Insecta</taxon>
        <taxon>Pterygota</taxon>
        <taxon>Palaeoptera</taxon>
        <taxon>Odonata</taxon>
        <taxon>Epiprocta</taxon>
        <taxon>Anisoptera</taxon>
        <taxon>Libelluloidea</taxon>
        <taxon>Libellulidae</taxon>
        <taxon>Ladona</taxon>
    </lineage>
</organism>
<dbReference type="PROSITE" id="PS51466">
    <property type="entry name" value="PINIT"/>
    <property type="match status" value="1"/>
</dbReference>
<evidence type="ECO:0000259" key="9">
    <source>
        <dbReference type="PROSITE" id="PS51044"/>
    </source>
</evidence>
<dbReference type="UniPathway" id="UPA00886"/>
<sequence length="293" mass="32930">MQLSFCGLQFLKGQEGTRNQVLFFILHHSKQQTLQAVETFFQEVQMRFCLLETSCEQDDCFPSGICLKVNGKICPLPNPIPTTKAGVEPKRPSRPVNITPLVKLCPAMANQAAVSWAPEFNRNYATCIYLVRKLTSSDLLQRLKARGLRHADYTRGLTYGPEGKGEVKEKLNEEADNEIAATSLKASLICPLGKMRMSTPCRPSTCYHLQCFDASLFLQMNEKKPMWICPFCDKQALYDNLVLDGYFHEVLQSKNLPPDCNDIQLHSDGSWSATVVKKDPSLVVPCTVSYVIE</sequence>
<evidence type="ECO:0000259" key="10">
    <source>
        <dbReference type="PROSITE" id="PS51466"/>
    </source>
</evidence>
<dbReference type="GO" id="GO:0061665">
    <property type="term" value="F:SUMO ligase activity"/>
    <property type="evidence" value="ECO:0007669"/>
    <property type="project" value="TreeGrafter"/>
</dbReference>
<dbReference type="InterPro" id="IPR038654">
    <property type="entry name" value="PINIT_sf"/>
</dbReference>
<dbReference type="InterPro" id="IPR013083">
    <property type="entry name" value="Znf_RING/FYVE/PHD"/>
</dbReference>
<evidence type="ECO:0000256" key="6">
    <source>
        <dbReference type="ARBA" id="ARBA00022786"/>
    </source>
</evidence>
<keyword evidence="3" id="KW-0808">Transferase</keyword>
<evidence type="ECO:0000256" key="3">
    <source>
        <dbReference type="ARBA" id="ARBA00022679"/>
    </source>
</evidence>
<dbReference type="AlphaFoldDB" id="A0A8K0NZJ3"/>
<feature type="domain" description="PINIT" evidence="10">
    <location>
        <begin position="1"/>
        <end position="134"/>
    </location>
</feature>
<dbReference type="GO" id="GO:0008270">
    <property type="term" value="F:zinc ion binding"/>
    <property type="evidence" value="ECO:0007669"/>
    <property type="project" value="UniProtKB-KW"/>
</dbReference>
<evidence type="ECO:0000256" key="1">
    <source>
        <dbReference type="ARBA" id="ARBA00004718"/>
    </source>
</evidence>
<evidence type="ECO:0000256" key="7">
    <source>
        <dbReference type="ARBA" id="ARBA00022833"/>
    </source>
</evidence>
<evidence type="ECO:0000256" key="8">
    <source>
        <dbReference type="PROSITE-ProRule" id="PRU00452"/>
    </source>
</evidence>
<reference evidence="11" key="1">
    <citation type="submission" date="2013-04" db="EMBL/GenBank/DDBJ databases">
        <authorList>
            <person name="Qu J."/>
            <person name="Murali S.C."/>
            <person name="Bandaranaike D."/>
            <person name="Bellair M."/>
            <person name="Blankenburg K."/>
            <person name="Chao H."/>
            <person name="Dinh H."/>
            <person name="Doddapaneni H."/>
            <person name="Downs B."/>
            <person name="Dugan-Rocha S."/>
            <person name="Elkadiri S."/>
            <person name="Gnanaolivu R.D."/>
            <person name="Hernandez B."/>
            <person name="Javaid M."/>
            <person name="Jayaseelan J.C."/>
            <person name="Lee S."/>
            <person name="Li M."/>
            <person name="Ming W."/>
            <person name="Munidasa M."/>
            <person name="Muniz J."/>
            <person name="Nguyen L."/>
            <person name="Ongeri F."/>
            <person name="Osuji N."/>
            <person name="Pu L.-L."/>
            <person name="Puazo M."/>
            <person name="Qu C."/>
            <person name="Quiroz J."/>
            <person name="Raj R."/>
            <person name="Weissenberger G."/>
            <person name="Xin Y."/>
            <person name="Zou X."/>
            <person name="Han Y."/>
            <person name="Richards S."/>
            <person name="Worley K."/>
            <person name="Muzny D."/>
            <person name="Gibbs R."/>
        </authorList>
    </citation>
    <scope>NUCLEOTIDE SEQUENCE</scope>
    <source>
        <strain evidence="11">Sampled in the wild</strain>
    </source>
</reference>
<dbReference type="OrthoDB" id="10263264at2759"/>
<evidence type="ECO:0000313" key="12">
    <source>
        <dbReference type="Proteomes" id="UP000792457"/>
    </source>
</evidence>
<keyword evidence="5 8" id="KW-0863">Zinc-finger</keyword>
<proteinExistence type="inferred from homology"/>
<evidence type="ECO:0000313" key="11">
    <source>
        <dbReference type="EMBL" id="KAG8227512.1"/>
    </source>
</evidence>
<evidence type="ECO:0000256" key="2">
    <source>
        <dbReference type="ARBA" id="ARBA00005383"/>
    </source>
</evidence>
<dbReference type="GO" id="GO:0003712">
    <property type="term" value="F:transcription coregulator activity"/>
    <property type="evidence" value="ECO:0007669"/>
    <property type="project" value="TreeGrafter"/>
</dbReference>
<comment type="caution">
    <text evidence="11">The sequence shown here is derived from an EMBL/GenBank/DDBJ whole genome shotgun (WGS) entry which is preliminary data.</text>
</comment>
<dbReference type="PROSITE" id="PS51044">
    <property type="entry name" value="ZF_SP_RING"/>
    <property type="match status" value="1"/>
</dbReference>
<dbReference type="Gene3D" id="3.30.40.10">
    <property type="entry name" value="Zinc/RING finger domain, C3HC4 (zinc finger)"/>
    <property type="match status" value="1"/>
</dbReference>
<dbReference type="Gene3D" id="2.60.120.780">
    <property type="entry name" value="PINIT domain"/>
    <property type="match status" value="1"/>
</dbReference>
<comment type="similarity">
    <text evidence="2">Belongs to the PIAS family.</text>
</comment>